<reference evidence="1 2" key="1">
    <citation type="submission" date="2012-06" db="EMBL/GenBank/DDBJ databases">
        <title>The complete chromosome of genome of Turneriella parva DSM 21527.</title>
        <authorList>
            <consortium name="US DOE Joint Genome Institute (JGI-PGF)"/>
            <person name="Lucas S."/>
            <person name="Han J."/>
            <person name="Lapidus A."/>
            <person name="Bruce D."/>
            <person name="Goodwin L."/>
            <person name="Pitluck S."/>
            <person name="Peters L."/>
            <person name="Kyrpides N."/>
            <person name="Mavromatis K."/>
            <person name="Ivanova N."/>
            <person name="Mikhailova N."/>
            <person name="Chertkov O."/>
            <person name="Detter J.C."/>
            <person name="Tapia R."/>
            <person name="Han C."/>
            <person name="Land M."/>
            <person name="Hauser L."/>
            <person name="Markowitz V."/>
            <person name="Cheng J.-F."/>
            <person name="Hugenholtz P."/>
            <person name="Woyke T."/>
            <person name="Wu D."/>
            <person name="Gronow S."/>
            <person name="Wellnitz S."/>
            <person name="Brambilla E."/>
            <person name="Klenk H.-P."/>
            <person name="Eisen J.A."/>
        </authorList>
    </citation>
    <scope>NUCLEOTIDE SEQUENCE [LARGE SCALE GENOMIC DNA]</scope>
    <source>
        <strain evidence="2">ATCC BAA-1111 / DSM 21527 / NCTC 11395 / H</strain>
    </source>
</reference>
<gene>
    <name evidence="1" type="ordered locus">Turpa_3332</name>
</gene>
<dbReference type="KEGG" id="tpx:Turpa_3332"/>
<keyword evidence="2" id="KW-1185">Reference proteome</keyword>
<sequence length="81" mass="9103">MSFYRQIKQIADFLLRRRGYNLLRPTTKFTCCARCGAVAPRVLGPTRQKIADKAQAGRLFCALPRGASGTIGDAKWPYRLN</sequence>
<evidence type="ECO:0000313" key="1">
    <source>
        <dbReference type="EMBL" id="AFM13970.1"/>
    </source>
</evidence>
<evidence type="ECO:0000313" key="2">
    <source>
        <dbReference type="Proteomes" id="UP000006048"/>
    </source>
</evidence>
<name>I4B9L3_TURPD</name>
<dbReference type="HOGENOM" id="CLU_2572895_0_0_12"/>
<dbReference type="EMBL" id="CP002959">
    <property type="protein sequence ID" value="AFM13970.1"/>
    <property type="molecule type" value="Genomic_DNA"/>
</dbReference>
<accession>I4B9L3</accession>
<dbReference type="Proteomes" id="UP000006048">
    <property type="component" value="Chromosome"/>
</dbReference>
<protein>
    <submittedName>
        <fullName evidence="1">Uncharacterized protein</fullName>
    </submittedName>
</protein>
<proteinExistence type="predicted"/>
<organism evidence="1 2">
    <name type="scientific">Turneriella parva (strain ATCC BAA-1111 / DSM 21527 / NCTC 11395 / H)</name>
    <name type="common">Leptospira parva</name>
    <dbReference type="NCBI Taxonomy" id="869212"/>
    <lineage>
        <taxon>Bacteria</taxon>
        <taxon>Pseudomonadati</taxon>
        <taxon>Spirochaetota</taxon>
        <taxon>Spirochaetia</taxon>
        <taxon>Leptospirales</taxon>
        <taxon>Leptospiraceae</taxon>
        <taxon>Turneriella</taxon>
    </lineage>
</organism>
<dbReference type="AlphaFoldDB" id="I4B9L3"/>